<dbReference type="PANTHER" id="PTHR33490:SF12">
    <property type="entry name" value="BLL5557 PROTEIN"/>
    <property type="match status" value="1"/>
</dbReference>
<dbReference type="Gene3D" id="2.60.40.2250">
    <property type="match status" value="1"/>
</dbReference>
<sequence length="264" mass="28510">MQRTVSADLRFDLGATSDVILSLAVAAATGLFTETLTCMRNGEAVPVTELIDRHGARLHRVRADAGSYVVRYDAVIAADRLPEPLDPVDVIRYLRPSRYAESDRIASFAAQTFGGAQGFELLDRVVDWVSNTLSYVPGSSVGTDSAMSTFASSEGVCRDYAHLTIALLRARDLPARMVSVYAPGLSPMDFHAVVEAYVDGAWYVVDATRLAPRQSLVRIATGRDASDVAFLTNHWTGLTLGDVSVTATAEALPRDDGWSRVQLG</sequence>
<dbReference type="EMBL" id="FUZP01000002">
    <property type="protein sequence ID" value="SKC63696.1"/>
    <property type="molecule type" value="Genomic_DNA"/>
</dbReference>
<evidence type="ECO:0000259" key="1">
    <source>
        <dbReference type="SMART" id="SM00460"/>
    </source>
</evidence>
<evidence type="ECO:0000313" key="2">
    <source>
        <dbReference type="EMBL" id="SKC63696.1"/>
    </source>
</evidence>
<dbReference type="PANTHER" id="PTHR33490">
    <property type="entry name" value="BLR5614 PROTEIN-RELATED"/>
    <property type="match status" value="1"/>
</dbReference>
<dbReference type="SUPFAM" id="SSF54001">
    <property type="entry name" value="Cysteine proteinases"/>
    <property type="match status" value="1"/>
</dbReference>
<dbReference type="Pfam" id="PF01841">
    <property type="entry name" value="Transglut_core"/>
    <property type="match status" value="1"/>
</dbReference>
<reference evidence="2 3" key="1">
    <citation type="submission" date="2017-02" db="EMBL/GenBank/DDBJ databases">
        <authorList>
            <person name="Peterson S.W."/>
        </authorList>
    </citation>
    <scope>NUCLEOTIDE SEQUENCE [LARGE SCALE GENOMIC DNA]</scope>
    <source>
        <strain evidence="2 3">VKM Ac-2059</strain>
    </source>
</reference>
<gene>
    <name evidence="2" type="ORF">SAMN06309945_2306</name>
</gene>
<dbReference type="SMART" id="SM00460">
    <property type="entry name" value="TGc"/>
    <property type="match status" value="1"/>
</dbReference>
<dbReference type="STRING" id="123320.SAMN06309945_2306"/>
<dbReference type="AlphaFoldDB" id="A0A1T5KIX3"/>
<evidence type="ECO:0000313" key="3">
    <source>
        <dbReference type="Proteomes" id="UP000190857"/>
    </source>
</evidence>
<name>A0A1T5KIX3_9MICO</name>
<dbReference type="OrthoDB" id="5438043at2"/>
<organism evidence="2 3">
    <name type="scientific">Okibacterium fritillariae</name>
    <dbReference type="NCBI Taxonomy" id="123320"/>
    <lineage>
        <taxon>Bacteria</taxon>
        <taxon>Bacillati</taxon>
        <taxon>Actinomycetota</taxon>
        <taxon>Actinomycetes</taxon>
        <taxon>Micrococcales</taxon>
        <taxon>Microbacteriaceae</taxon>
        <taxon>Okibacterium</taxon>
    </lineage>
</organism>
<keyword evidence="3" id="KW-1185">Reference proteome</keyword>
<dbReference type="Gene3D" id="3.10.620.30">
    <property type="match status" value="1"/>
</dbReference>
<dbReference type="InterPro" id="IPR038765">
    <property type="entry name" value="Papain-like_cys_pep_sf"/>
</dbReference>
<accession>A0A1T5KIX3</accession>
<dbReference type="RefSeq" id="WP_079728345.1">
    <property type="nucleotide sequence ID" value="NZ_FUZP01000002.1"/>
</dbReference>
<dbReference type="InterPro" id="IPR002931">
    <property type="entry name" value="Transglutaminase-like"/>
</dbReference>
<protein>
    <submittedName>
        <fullName evidence="2">Transglutaminase-like superfamily protein</fullName>
    </submittedName>
</protein>
<proteinExistence type="predicted"/>
<feature type="domain" description="Transglutaminase-like" evidence="1">
    <location>
        <begin position="149"/>
        <end position="209"/>
    </location>
</feature>
<dbReference type="Proteomes" id="UP000190857">
    <property type="component" value="Unassembled WGS sequence"/>
</dbReference>